<evidence type="ECO:0000256" key="1">
    <source>
        <dbReference type="SAM" id="MobiDB-lite"/>
    </source>
</evidence>
<evidence type="ECO:0000313" key="3">
    <source>
        <dbReference type="Proteomes" id="UP001139494"/>
    </source>
</evidence>
<protein>
    <submittedName>
        <fullName evidence="2">Uncharacterized protein</fullName>
    </submittedName>
</protein>
<dbReference type="RefSeq" id="WP_256028325.1">
    <property type="nucleotide sequence ID" value="NZ_JAHLKM010000002.1"/>
</dbReference>
<reference evidence="2" key="1">
    <citation type="journal article" date="2023" name="Front. Microbiol.">
        <title>Genomic-based phylogenetic and metabolic analyses of the genus Natronomonas, and description of Natronomonas aquatica sp. nov.</title>
        <authorList>
            <person name="Garcia-Roldan A."/>
            <person name="Duran-Viseras A."/>
            <person name="de la Haba R.R."/>
            <person name="Corral P."/>
            <person name="Sanchez-Porro C."/>
            <person name="Ventosa A."/>
        </authorList>
    </citation>
    <scope>NUCLEOTIDE SEQUENCE</scope>
    <source>
        <strain evidence="2">F2-12</strain>
    </source>
</reference>
<dbReference type="EMBL" id="JAHLKM010000002">
    <property type="protein sequence ID" value="MCQ4332404.1"/>
    <property type="molecule type" value="Genomic_DNA"/>
</dbReference>
<gene>
    <name evidence="2" type="ORF">KM295_02660</name>
</gene>
<feature type="compositionally biased region" description="Acidic residues" evidence="1">
    <location>
        <begin position="79"/>
        <end position="137"/>
    </location>
</feature>
<keyword evidence="3" id="KW-1185">Reference proteome</keyword>
<dbReference type="AlphaFoldDB" id="A0A9R1CP37"/>
<feature type="region of interest" description="Disordered" evidence="1">
    <location>
        <begin position="35"/>
        <end position="137"/>
    </location>
</feature>
<sequence>MRVPVPTNRLVAFTLVGALLTAVVAGGLAFPVLVPGLTADSPGEATGAGTDTGRQLAADAPEPNQNFTPEVRTQSGYEEHEDHEEEEYEDEHGEEEYEDHEEEYEDEHGEEEYEDEHEEEYEENGEEEHEENEGYED</sequence>
<feature type="compositionally biased region" description="Polar residues" evidence="1">
    <location>
        <begin position="63"/>
        <end position="75"/>
    </location>
</feature>
<comment type="caution">
    <text evidence="2">The sequence shown here is derived from an EMBL/GenBank/DDBJ whole genome shotgun (WGS) entry which is preliminary data.</text>
</comment>
<dbReference type="Proteomes" id="UP001139494">
    <property type="component" value="Unassembled WGS sequence"/>
</dbReference>
<accession>A0A9R1CP37</accession>
<proteinExistence type="predicted"/>
<organism evidence="2 3">
    <name type="scientific">Natronomonas aquatica</name>
    <dbReference type="NCBI Taxonomy" id="2841590"/>
    <lineage>
        <taxon>Archaea</taxon>
        <taxon>Methanobacteriati</taxon>
        <taxon>Methanobacteriota</taxon>
        <taxon>Stenosarchaea group</taxon>
        <taxon>Halobacteria</taxon>
        <taxon>Halobacteriales</taxon>
        <taxon>Natronomonadaceae</taxon>
        <taxon>Natronomonas</taxon>
    </lineage>
</organism>
<evidence type="ECO:0000313" key="2">
    <source>
        <dbReference type="EMBL" id="MCQ4332404.1"/>
    </source>
</evidence>
<name>A0A9R1CP37_9EURY</name>